<organism evidence="2 3">
    <name type="scientific">Rubroshorea leprosula</name>
    <dbReference type="NCBI Taxonomy" id="152421"/>
    <lineage>
        <taxon>Eukaryota</taxon>
        <taxon>Viridiplantae</taxon>
        <taxon>Streptophyta</taxon>
        <taxon>Embryophyta</taxon>
        <taxon>Tracheophyta</taxon>
        <taxon>Spermatophyta</taxon>
        <taxon>Magnoliopsida</taxon>
        <taxon>eudicotyledons</taxon>
        <taxon>Gunneridae</taxon>
        <taxon>Pentapetalae</taxon>
        <taxon>rosids</taxon>
        <taxon>malvids</taxon>
        <taxon>Malvales</taxon>
        <taxon>Dipterocarpaceae</taxon>
        <taxon>Rubroshorea</taxon>
    </lineage>
</organism>
<dbReference type="Proteomes" id="UP001054252">
    <property type="component" value="Unassembled WGS sequence"/>
</dbReference>
<sequence>MDVHNYGETYPVDPNHGDDSWRLIISIFVILYRELKGNQLNGTLYISTKFSNQLRLVDLQNNDITEFTETGAQNIEIKLAGNPICQETGITENYCVPLPQSNSTSLFTTPLNICPPPTCSSDQVYSPTCMCAHPYTGTLYFRVIFFSDLGNQTTYRALQDSLMQFFKSNQFPVDSVSLSNPRMDSSKFLLLNLNVFPYGQASFNRAGVSMIAYAFSSLSYFPPPYTLYGSYFFSGDVDNYFPDEPKNSKISTTGIIFGAVGGGSLLLLLSLLAGVYAFRQKKKAERPSIESNPFVGLTVQSDEIWD</sequence>
<keyword evidence="1" id="KW-0812">Transmembrane</keyword>
<feature type="transmembrane region" description="Helical" evidence="1">
    <location>
        <begin position="255"/>
        <end position="278"/>
    </location>
</feature>
<accession>A0AAV5IWV9</accession>
<proteinExistence type="predicted"/>
<evidence type="ECO:0000313" key="3">
    <source>
        <dbReference type="Proteomes" id="UP001054252"/>
    </source>
</evidence>
<evidence type="ECO:0000313" key="2">
    <source>
        <dbReference type="EMBL" id="GKV03110.1"/>
    </source>
</evidence>
<protein>
    <submittedName>
        <fullName evidence="2">Uncharacterized protein</fullName>
    </submittedName>
</protein>
<reference evidence="2 3" key="1">
    <citation type="journal article" date="2021" name="Commun. Biol.">
        <title>The genome of Shorea leprosula (Dipterocarpaceae) highlights the ecological relevance of drought in aseasonal tropical rainforests.</title>
        <authorList>
            <person name="Ng K.K.S."/>
            <person name="Kobayashi M.J."/>
            <person name="Fawcett J.A."/>
            <person name="Hatakeyama M."/>
            <person name="Paape T."/>
            <person name="Ng C.H."/>
            <person name="Ang C.C."/>
            <person name="Tnah L.H."/>
            <person name="Lee C.T."/>
            <person name="Nishiyama T."/>
            <person name="Sese J."/>
            <person name="O'Brien M.J."/>
            <person name="Copetti D."/>
            <person name="Mohd Noor M.I."/>
            <person name="Ong R.C."/>
            <person name="Putra M."/>
            <person name="Sireger I.Z."/>
            <person name="Indrioko S."/>
            <person name="Kosugi Y."/>
            <person name="Izuno A."/>
            <person name="Isagi Y."/>
            <person name="Lee S.L."/>
            <person name="Shimizu K.K."/>
        </authorList>
    </citation>
    <scope>NUCLEOTIDE SEQUENCE [LARGE SCALE GENOMIC DNA]</scope>
    <source>
        <strain evidence="2">214</strain>
    </source>
</reference>
<dbReference type="AlphaFoldDB" id="A0AAV5IWV9"/>
<keyword evidence="1" id="KW-1133">Transmembrane helix</keyword>
<gene>
    <name evidence="2" type="ORF">SLEP1_g15473</name>
</gene>
<name>A0AAV5IWV9_9ROSI</name>
<evidence type="ECO:0000256" key="1">
    <source>
        <dbReference type="SAM" id="Phobius"/>
    </source>
</evidence>
<comment type="caution">
    <text evidence="2">The sequence shown here is derived from an EMBL/GenBank/DDBJ whole genome shotgun (WGS) entry which is preliminary data.</text>
</comment>
<dbReference type="EMBL" id="BPVZ01000020">
    <property type="protein sequence ID" value="GKV03110.1"/>
    <property type="molecule type" value="Genomic_DNA"/>
</dbReference>
<keyword evidence="1" id="KW-0472">Membrane</keyword>
<keyword evidence="3" id="KW-1185">Reference proteome</keyword>